<dbReference type="InterPro" id="IPR002645">
    <property type="entry name" value="STAS_dom"/>
</dbReference>
<evidence type="ECO:0000313" key="3">
    <source>
        <dbReference type="Proteomes" id="UP001501771"/>
    </source>
</evidence>
<sequence length="122" mass="12885">MVPGFGNPALMQFSLRSTVSPPEVHLSMDGELDIFTAGQVRRTLSDAVGNGCRSARLDTAGVTFVDASALGVLVRARELMRSCAGTMEIVAFSPVFLRLCVLTELMTLLSVPSAEPEQVAAG</sequence>
<reference evidence="2 3" key="1">
    <citation type="journal article" date="2019" name="Int. J. Syst. Evol. Microbiol.">
        <title>The Global Catalogue of Microorganisms (GCM) 10K type strain sequencing project: providing services to taxonomists for standard genome sequencing and annotation.</title>
        <authorList>
            <consortium name="The Broad Institute Genomics Platform"/>
            <consortium name="The Broad Institute Genome Sequencing Center for Infectious Disease"/>
            <person name="Wu L."/>
            <person name="Ma J."/>
        </authorList>
    </citation>
    <scope>NUCLEOTIDE SEQUENCE [LARGE SCALE GENOMIC DNA]</scope>
    <source>
        <strain evidence="2 3">JCM 16022</strain>
    </source>
</reference>
<comment type="caution">
    <text evidence="2">The sequence shown here is derived from an EMBL/GenBank/DDBJ whole genome shotgun (WGS) entry which is preliminary data.</text>
</comment>
<evidence type="ECO:0000313" key="2">
    <source>
        <dbReference type="EMBL" id="GAA2144436.1"/>
    </source>
</evidence>
<proteinExistence type="predicted"/>
<evidence type="ECO:0000259" key="1">
    <source>
        <dbReference type="PROSITE" id="PS50801"/>
    </source>
</evidence>
<name>A0ABN2ZMC7_9ACTN</name>
<organism evidence="2 3">
    <name type="scientific">Nocardioides koreensis</name>
    <dbReference type="NCBI Taxonomy" id="433651"/>
    <lineage>
        <taxon>Bacteria</taxon>
        <taxon>Bacillati</taxon>
        <taxon>Actinomycetota</taxon>
        <taxon>Actinomycetes</taxon>
        <taxon>Propionibacteriales</taxon>
        <taxon>Nocardioidaceae</taxon>
        <taxon>Nocardioides</taxon>
    </lineage>
</organism>
<dbReference type="Gene3D" id="3.30.750.24">
    <property type="entry name" value="STAS domain"/>
    <property type="match status" value="1"/>
</dbReference>
<keyword evidence="3" id="KW-1185">Reference proteome</keyword>
<dbReference type="EMBL" id="BAAAQR010000004">
    <property type="protein sequence ID" value="GAA2144436.1"/>
    <property type="molecule type" value="Genomic_DNA"/>
</dbReference>
<dbReference type="Proteomes" id="UP001501771">
    <property type="component" value="Unassembled WGS sequence"/>
</dbReference>
<feature type="domain" description="STAS" evidence="1">
    <location>
        <begin position="26"/>
        <end position="122"/>
    </location>
</feature>
<protein>
    <recommendedName>
        <fullName evidence="1">STAS domain-containing protein</fullName>
    </recommendedName>
</protein>
<dbReference type="Pfam" id="PF13466">
    <property type="entry name" value="STAS_2"/>
    <property type="match status" value="1"/>
</dbReference>
<dbReference type="InterPro" id="IPR036513">
    <property type="entry name" value="STAS_dom_sf"/>
</dbReference>
<gene>
    <name evidence="2" type="ORF">GCM10009844_18020</name>
</gene>
<dbReference type="PROSITE" id="PS50801">
    <property type="entry name" value="STAS"/>
    <property type="match status" value="1"/>
</dbReference>
<dbReference type="PANTHER" id="PTHR33495:SF2">
    <property type="entry name" value="ANTI-SIGMA FACTOR ANTAGONIST TM_1081-RELATED"/>
    <property type="match status" value="1"/>
</dbReference>
<dbReference type="CDD" id="cd07043">
    <property type="entry name" value="STAS_anti-anti-sigma_factors"/>
    <property type="match status" value="1"/>
</dbReference>
<dbReference type="PANTHER" id="PTHR33495">
    <property type="entry name" value="ANTI-SIGMA FACTOR ANTAGONIST TM_1081-RELATED-RELATED"/>
    <property type="match status" value="1"/>
</dbReference>
<accession>A0ABN2ZMC7</accession>
<dbReference type="InterPro" id="IPR058548">
    <property type="entry name" value="MlaB-like_STAS"/>
</dbReference>
<dbReference type="SUPFAM" id="SSF52091">
    <property type="entry name" value="SpoIIaa-like"/>
    <property type="match status" value="1"/>
</dbReference>